<dbReference type="Proteomes" id="UP000661112">
    <property type="component" value="Unassembled WGS sequence"/>
</dbReference>
<gene>
    <name evidence="2" type="ORF">H6G83_01380</name>
</gene>
<accession>A0ABR8CWT5</accession>
<protein>
    <submittedName>
        <fullName evidence="2">Uncharacterized protein</fullName>
    </submittedName>
</protein>
<evidence type="ECO:0000256" key="1">
    <source>
        <dbReference type="SAM" id="Phobius"/>
    </source>
</evidence>
<keyword evidence="3" id="KW-1185">Reference proteome</keyword>
<organism evidence="2 3">
    <name type="scientific">Anabaena azotica FACHB-119</name>
    <dbReference type="NCBI Taxonomy" id="947527"/>
    <lineage>
        <taxon>Bacteria</taxon>
        <taxon>Bacillati</taxon>
        <taxon>Cyanobacteriota</taxon>
        <taxon>Cyanophyceae</taxon>
        <taxon>Nostocales</taxon>
        <taxon>Nostocaceae</taxon>
        <taxon>Anabaena</taxon>
        <taxon>Anabaena azotica</taxon>
    </lineage>
</organism>
<evidence type="ECO:0000313" key="3">
    <source>
        <dbReference type="Proteomes" id="UP000661112"/>
    </source>
</evidence>
<keyword evidence="1" id="KW-1133">Transmembrane helix</keyword>
<evidence type="ECO:0000313" key="2">
    <source>
        <dbReference type="EMBL" id="MBD2499277.1"/>
    </source>
</evidence>
<keyword evidence="1" id="KW-0812">Transmembrane</keyword>
<comment type="caution">
    <text evidence="2">The sequence shown here is derived from an EMBL/GenBank/DDBJ whole genome shotgun (WGS) entry which is preliminary data.</text>
</comment>
<name>A0ABR8CWT5_9NOST</name>
<dbReference type="EMBL" id="JACJSG010000002">
    <property type="protein sequence ID" value="MBD2499277.1"/>
    <property type="molecule type" value="Genomic_DNA"/>
</dbReference>
<sequence>MAQIQNNPIVKVESPTLHLYYYRLRHGINEPANITQDRRNKFQDNLNKITSHLRSSTGKKGSDIVKLIPTEKEHDGTILDFSSVPSECRKLNNDRLYFETGIIHSRLAARRFNDTYILRLIRYVPSAQGEQSIDFFDNLCDHISELDVEIGQTVIFAGIFRNQSQSTDAIAAECLSNFYNKNISPDELIIDKFLSSPFYIYPQKVSVKTIDQYAVESEKLTCVLLYQNEQVEKEADKIYNILQNLLLSYHKIIYFYSQSLILKNILHQQYRVIESLTEDYAQKKWDKLSLSQLPQQSLDYYKRLSFLEDQARLLEIHQSNYRICLEEIEQKIGQKVPKFFSDFNFKIDQNIKQIKSEIGFLTPGIGLYEKLMLSVQTQVSINEDTIRDKQDKLGQVFTGLGTAIAVGQIVSQPVTNTLSIYLDKGKNQPSLVSLWLGAFLTITVSLLIGYGISIKIYQWFTKDKS</sequence>
<keyword evidence="1" id="KW-0472">Membrane</keyword>
<reference evidence="2 3" key="1">
    <citation type="journal article" date="2020" name="ISME J.">
        <title>Comparative genomics reveals insights into cyanobacterial evolution and habitat adaptation.</title>
        <authorList>
            <person name="Chen M.Y."/>
            <person name="Teng W.K."/>
            <person name="Zhao L."/>
            <person name="Hu C.X."/>
            <person name="Zhou Y.K."/>
            <person name="Han B.P."/>
            <person name="Song L.R."/>
            <person name="Shu W.S."/>
        </authorList>
    </citation>
    <scope>NUCLEOTIDE SEQUENCE [LARGE SCALE GENOMIC DNA]</scope>
    <source>
        <strain evidence="2 3">FACHB-119</strain>
    </source>
</reference>
<feature type="transmembrane region" description="Helical" evidence="1">
    <location>
        <begin position="434"/>
        <end position="457"/>
    </location>
</feature>
<proteinExistence type="predicted"/>
<dbReference type="RefSeq" id="WP_190465893.1">
    <property type="nucleotide sequence ID" value="NZ_JACJSG010000002.1"/>
</dbReference>